<keyword evidence="4" id="KW-0378">Hydrolase</keyword>
<dbReference type="PANTHER" id="PTHR35795:SF1">
    <property type="entry name" value="BIS(5'-NUCLEOSYL)-TETRAPHOSPHATASE, SYMMETRICAL"/>
    <property type="match status" value="1"/>
</dbReference>
<dbReference type="NCBIfam" id="TIGR00488">
    <property type="entry name" value="bis(5'-nucleosyl)-tetraphosphatase (symmetrical) YqeK"/>
    <property type="match status" value="1"/>
</dbReference>
<dbReference type="EMBL" id="DQHO01000016">
    <property type="protein sequence ID" value="HCS93555.1"/>
    <property type="molecule type" value="Genomic_DNA"/>
</dbReference>
<accession>A0A3D4S3Z8</accession>
<dbReference type="PANTHER" id="PTHR35795">
    <property type="entry name" value="SLR1885 PROTEIN"/>
    <property type="match status" value="1"/>
</dbReference>
<dbReference type="Gene3D" id="1.10.3210.10">
    <property type="entry name" value="Hypothetical protein af1432"/>
    <property type="match status" value="1"/>
</dbReference>
<reference evidence="8 9" key="1">
    <citation type="journal article" date="2018" name="Nat. Biotechnol.">
        <title>A standardized bacterial taxonomy based on genome phylogeny substantially revises the tree of life.</title>
        <authorList>
            <person name="Parks D.H."/>
            <person name="Chuvochina M."/>
            <person name="Waite D.W."/>
            <person name="Rinke C."/>
            <person name="Skarshewski A."/>
            <person name="Chaumeil P.A."/>
            <person name="Hugenholtz P."/>
        </authorList>
    </citation>
    <scope>NUCLEOTIDE SEQUENCE [LARGE SCALE GENOMIC DNA]</scope>
    <source>
        <strain evidence="8">UBA11306</strain>
    </source>
</reference>
<dbReference type="CDD" id="cd00077">
    <property type="entry name" value="HDc"/>
    <property type="match status" value="1"/>
</dbReference>
<dbReference type="InterPro" id="IPR005249">
    <property type="entry name" value="YqeK"/>
</dbReference>
<dbReference type="RefSeq" id="WP_022795461.1">
    <property type="nucleotide sequence ID" value="NZ_JBQEAI010000001.1"/>
</dbReference>
<evidence type="ECO:0000256" key="6">
    <source>
        <dbReference type="ARBA" id="ARBA00049417"/>
    </source>
</evidence>
<dbReference type="SMART" id="SM00471">
    <property type="entry name" value="HDc"/>
    <property type="match status" value="1"/>
</dbReference>
<keyword evidence="5" id="KW-0408">Iron</keyword>
<dbReference type="InterPro" id="IPR003607">
    <property type="entry name" value="HD/PDEase_dom"/>
</dbReference>
<dbReference type="InterPro" id="IPR051094">
    <property type="entry name" value="Diverse_Catalytic_Enzymes"/>
</dbReference>
<sequence length="234" mass="26517">MSHKEKNSTNSKELEPLQQIPQAEVDKVPYYPEPVALVYHKGYIDLSRDELISVVKKALSDHRFEHCVRVEQTAIGLARHYGVDEEAASICGLSHDWCKELSKSDQLKWLHKTGLSQTLSDYGSAIVHGPVAAYRLKHEYGLTHKGIYDGIWQHTIGGEHMDDLARVVFVADYIEPKRDFSGVEIARNLARTSLKEACDFKISHSLEHLVTTHKPIYPEAVTVYNKQVAGFQEH</sequence>
<dbReference type="InterPro" id="IPR006674">
    <property type="entry name" value="HD_domain"/>
</dbReference>
<evidence type="ECO:0000256" key="1">
    <source>
        <dbReference type="ARBA" id="ARBA00012506"/>
    </source>
</evidence>
<dbReference type="GO" id="GO:0008803">
    <property type="term" value="F:bis(5'-nucleosyl)-tetraphosphatase (symmetrical) activity"/>
    <property type="evidence" value="ECO:0007669"/>
    <property type="project" value="UniProtKB-EC"/>
</dbReference>
<comment type="catalytic activity">
    <reaction evidence="6">
        <text>P(1),P(4)-bis(5'-adenosyl) tetraphosphate + H2O = 2 ADP + 2 H(+)</text>
        <dbReference type="Rhea" id="RHEA:24252"/>
        <dbReference type="ChEBI" id="CHEBI:15377"/>
        <dbReference type="ChEBI" id="CHEBI:15378"/>
        <dbReference type="ChEBI" id="CHEBI:58141"/>
        <dbReference type="ChEBI" id="CHEBI:456216"/>
        <dbReference type="EC" id="3.6.1.41"/>
    </reaction>
</comment>
<organism evidence="8 9">
    <name type="scientific">Bavariicoccus seileri</name>
    <dbReference type="NCBI Taxonomy" id="549685"/>
    <lineage>
        <taxon>Bacteria</taxon>
        <taxon>Bacillati</taxon>
        <taxon>Bacillota</taxon>
        <taxon>Bacilli</taxon>
        <taxon>Lactobacillales</taxon>
        <taxon>Enterococcaceae</taxon>
        <taxon>Bavariicoccus</taxon>
    </lineage>
</organism>
<dbReference type="Proteomes" id="UP000262195">
    <property type="component" value="Unassembled WGS sequence"/>
</dbReference>
<name>A0A3D4S3Z8_9ENTE</name>
<evidence type="ECO:0000259" key="7">
    <source>
        <dbReference type="SMART" id="SM00471"/>
    </source>
</evidence>
<dbReference type="GO" id="GO:0046872">
    <property type="term" value="F:metal ion binding"/>
    <property type="evidence" value="ECO:0007669"/>
    <property type="project" value="UniProtKB-KW"/>
</dbReference>
<evidence type="ECO:0000313" key="9">
    <source>
        <dbReference type="Proteomes" id="UP000262195"/>
    </source>
</evidence>
<proteinExistence type="predicted"/>
<dbReference type="EC" id="3.6.1.41" evidence="1"/>
<dbReference type="STRING" id="1121105.GCA_000421665_00163"/>
<evidence type="ECO:0000256" key="2">
    <source>
        <dbReference type="ARBA" id="ARBA00022723"/>
    </source>
</evidence>
<evidence type="ECO:0000256" key="4">
    <source>
        <dbReference type="ARBA" id="ARBA00022801"/>
    </source>
</evidence>
<evidence type="ECO:0000256" key="5">
    <source>
        <dbReference type="ARBA" id="ARBA00023004"/>
    </source>
</evidence>
<dbReference type="Pfam" id="PF01966">
    <property type="entry name" value="HD"/>
    <property type="match status" value="1"/>
</dbReference>
<evidence type="ECO:0000256" key="3">
    <source>
        <dbReference type="ARBA" id="ARBA00022741"/>
    </source>
</evidence>
<dbReference type="AlphaFoldDB" id="A0A3D4S3Z8"/>
<protein>
    <recommendedName>
        <fullName evidence="1">bis(5'-nucleosyl)-tetraphosphatase (symmetrical)</fullName>
        <ecNumber evidence="1">3.6.1.41</ecNumber>
    </recommendedName>
</protein>
<dbReference type="SUPFAM" id="SSF109604">
    <property type="entry name" value="HD-domain/PDEase-like"/>
    <property type="match status" value="1"/>
</dbReference>
<gene>
    <name evidence="8" type="ORF">DIW15_02455</name>
</gene>
<evidence type="ECO:0000313" key="8">
    <source>
        <dbReference type="EMBL" id="HCS93555.1"/>
    </source>
</evidence>
<dbReference type="GO" id="GO:0000166">
    <property type="term" value="F:nucleotide binding"/>
    <property type="evidence" value="ECO:0007669"/>
    <property type="project" value="UniProtKB-KW"/>
</dbReference>
<keyword evidence="3" id="KW-0547">Nucleotide-binding</keyword>
<comment type="caution">
    <text evidence="8">The sequence shown here is derived from an EMBL/GenBank/DDBJ whole genome shotgun (WGS) entry which is preliminary data.</text>
</comment>
<feature type="domain" description="HD/PDEase" evidence="7">
    <location>
        <begin position="59"/>
        <end position="186"/>
    </location>
</feature>
<keyword evidence="2" id="KW-0479">Metal-binding</keyword>